<evidence type="ECO:0000259" key="5">
    <source>
        <dbReference type="PROSITE" id="PS50932"/>
    </source>
</evidence>
<sequence length="340" mass="38425">MDKKKVTALDVAKLAGVSQPTVSRVFSSGMNVKESKRERVLAAAKQLGYQPNALARGLTTRKTKMIGIVMREVQNPFYPEVLEKLYEQLSEKGYHIIFISSINNQIQEKEIRQLIEYSVEGVIITDALLSSNAAERFVQNDIKVVLFNRYIQGENYNAVFCDNYSAGYQIGRYLLNKGHRKVAFISGPLDTSTTIDRKNGFEKAFHEIGIVDYYFELGNYSYDGGFQATFRLLDQYNDIDAIFCGNDITAFGAIDAARGKGLLIPDDISIIGFDDVKMSQWVNYSLTTWKQPIVEMVKNTIEILLNQINEGIDAPQVKTLKGELIERNTVLNRNNSSNYF</sequence>
<keyword evidence="1" id="KW-0678">Repressor</keyword>
<dbReference type="PANTHER" id="PTHR30146:SF95">
    <property type="entry name" value="RIBOSE OPERON REPRESSOR"/>
    <property type="match status" value="1"/>
</dbReference>
<dbReference type="Gene3D" id="3.40.50.2300">
    <property type="match status" value="2"/>
</dbReference>
<dbReference type="RefSeq" id="WP_207976561.1">
    <property type="nucleotide sequence ID" value="NZ_JAGDEL010000004.1"/>
</dbReference>
<name>A0ABS3MZR2_9BACI</name>
<dbReference type="Pfam" id="PF00356">
    <property type="entry name" value="LacI"/>
    <property type="match status" value="1"/>
</dbReference>
<keyword evidence="3 6" id="KW-0238">DNA-binding</keyword>
<dbReference type="CDD" id="cd01392">
    <property type="entry name" value="HTH_LacI"/>
    <property type="match status" value="1"/>
</dbReference>
<keyword evidence="4" id="KW-0804">Transcription</keyword>
<dbReference type="InterPro" id="IPR001761">
    <property type="entry name" value="Peripla_BP/Lac1_sug-bd_dom"/>
</dbReference>
<dbReference type="InterPro" id="IPR028082">
    <property type="entry name" value="Peripla_BP_I"/>
</dbReference>
<evidence type="ECO:0000256" key="3">
    <source>
        <dbReference type="ARBA" id="ARBA00023125"/>
    </source>
</evidence>
<dbReference type="GO" id="GO:0003677">
    <property type="term" value="F:DNA binding"/>
    <property type="evidence" value="ECO:0007669"/>
    <property type="project" value="UniProtKB-KW"/>
</dbReference>
<dbReference type="SUPFAM" id="SSF53822">
    <property type="entry name" value="Periplasmic binding protein-like I"/>
    <property type="match status" value="1"/>
</dbReference>
<evidence type="ECO:0000256" key="4">
    <source>
        <dbReference type="ARBA" id="ARBA00023163"/>
    </source>
</evidence>
<keyword evidence="7" id="KW-1185">Reference proteome</keyword>
<comment type="caution">
    <text evidence="6">The sequence shown here is derived from an EMBL/GenBank/DDBJ whole genome shotgun (WGS) entry which is preliminary data.</text>
</comment>
<dbReference type="SMART" id="SM00354">
    <property type="entry name" value="HTH_LACI"/>
    <property type="match status" value="1"/>
</dbReference>
<accession>A0ABS3MZR2</accession>
<dbReference type="Pfam" id="PF00532">
    <property type="entry name" value="Peripla_BP_1"/>
    <property type="match status" value="1"/>
</dbReference>
<reference evidence="6 7" key="1">
    <citation type="submission" date="2021-03" db="EMBL/GenBank/DDBJ databases">
        <title>Whole genome sequence of Metabacillus bambusae BG109.</title>
        <authorList>
            <person name="Jeong J.W."/>
        </authorList>
    </citation>
    <scope>NUCLEOTIDE SEQUENCE [LARGE SCALE GENOMIC DNA]</scope>
    <source>
        <strain evidence="6 7">BG109</strain>
    </source>
</reference>
<evidence type="ECO:0000256" key="1">
    <source>
        <dbReference type="ARBA" id="ARBA00022491"/>
    </source>
</evidence>
<feature type="domain" description="HTH lacI-type" evidence="5">
    <location>
        <begin position="6"/>
        <end position="60"/>
    </location>
</feature>
<dbReference type="SUPFAM" id="SSF47413">
    <property type="entry name" value="lambda repressor-like DNA-binding domains"/>
    <property type="match status" value="1"/>
</dbReference>
<evidence type="ECO:0000313" key="6">
    <source>
        <dbReference type="EMBL" id="MBO1511502.1"/>
    </source>
</evidence>
<gene>
    <name evidence="6" type="ORF">I7822_07460</name>
</gene>
<evidence type="ECO:0000313" key="7">
    <source>
        <dbReference type="Proteomes" id="UP000663981"/>
    </source>
</evidence>
<dbReference type="EMBL" id="JAGDEL010000004">
    <property type="protein sequence ID" value="MBO1511502.1"/>
    <property type="molecule type" value="Genomic_DNA"/>
</dbReference>
<dbReference type="InterPro" id="IPR000843">
    <property type="entry name" value="HTH_LacI"/>
</dbReference>
<protein>
    <submittedName>
        <fullName evidence="6">LacI family DNA-binding transcriptional regulator</fullName>
    </submittedName>
</protein>
<organism evidence="6 7">
    <name type="scientific">Metabacillus bambusae</name>
    <dbReference type="NCBI Taxonomy" id="2795218"/>
    <lineage>
        <taxon>Bacteria</taxon>
        <taxon>Bacillati</taxon>
        <taxon>Bacillota</taxon>
        <taxon>Bacilli</taxon>
        <taxon>Bacillales</taxon>
        <taxon>Bacillaceae</taxon>
        <taxon>Metabacillus</taxon>
    </lineage>
</organism>
<dbReference type="Gene3D" id="1.10.260.40">
    <property type="entry name" value="lambda repressor-like DNA-binding domains"/>
    <property type="match status" value="1"/>
</dbReference>
<dbReference type="CDD" id="cd06278">
    <property type="entry name" value="PBP1_LacI-like"/>
    <property type="match status" value="1"/>
</dbReference>
<dbReference type="PROSITE" id="PS50932">
    <property type="entry name" value="HTH_LACI_2"/>
    <property type="match status" value="1"/>
</dbReference>
<keyword evidence="2" id="KW-0805">Transcription regulation</keyword>
<dbReference type="PANTHER" id="PTHR30146">
    <property type="entry name" value="LACI-RELATED TRANSCRIPTIONAL REPRESSOR"/>
    <property type="match status" value="1"/>
</dbReference>
<evidence type="ECO:0000256" key="2">
    <source>
        <dbReference type="ARBA" id="ARBA00023015"/>
    </source>
</evidence>
<proteinExistence type="predicted"/>
<dbReference type="InterPro" id="IPR010982">
    <property type="entry name" value="Lambda_DNA-bd_dom_sf"/>
</dbReference>
<dbReference type="Proteomes" id="UP000663981">
    <property type="component" value="Unassembled WGS sequence"/>
</dbReference>